<comment type="subunit">
    <text evidence="5 6">Homodimer.</text>
</comment>
<evidence type="ECO:0000256" key="1">
    <source>
        <dbReference type="ARBA" id="ARBA00022598"/>
    </source>
</evidence>
<evidence type="ECO:0000256" key="2">
    <source>
        <dbReference type="ARBA" id="ARBA00022741"/>
    </source>
</evidence>
<feature type="binding site" evidence="5">
    <location>
        <position position="147"/>
    </location>
    <ligand>
        <name>ATP</name>
        <dbReference type="ChEBI" id="CHEBI:30616"/>
    </ligand>
</feature>
<protein>
    <recommendedName>
        <fullName evidence="5 6">N5-carboxyaminoimidazole ribonucleotide synthase</fullName>
        <shortName evidence="5 6">N5-CAIR synthase</shortName>
        <ecNumber evidence="5 6">6.3.4.18</ecNumber>
    </recommendedName>
    <alternativeName>
        <fullName evidence="5 6">5-(carboxyamino)imidazole ribonucleotide synthetase</fullName>
    </alternativeName>
</protein>
<organism evidence="8 9">
    <name type="scientific">Thioalkalivibrio halophilus</name>
    <dbReference type="NCBI Taxonomy" id="252474"/>
    <lineage>
        <taxon>Bacteria</taxon>
        <taxon>Pseudomonadati</taxon>
        <taxon>Pseudomonadota</taxon>
        <taxon>Gammaproteobacteria</taxon>
        <taxon>Chromatiales</taxon>
        <taxon>Ectothiorhodospiraceae</taxon>
        <taxon>Thioalkalivibrio</taxon>
    </lineage>
</organism>
<keyword evidence="2 5" id="KW-0547">Nucleotide-binding</keyword>
<accession>A0A1V2ZVW1</accession>
<dbReference type="InterPro" id="IPR011054">
    <property type="entry name" value="Rudment_hybrid_motif"/>
</dbReference>
<proteinExistence type="inferred from homology"/>
<dbReference type="UniPathway" id="UPA00074">
    <property type="reaction ID" value="UER00942"/>
</dbReference>
<feature type="domain" description="ATP-grasp" evidence="7">
    <location>
        <begin position="108"/>
        <end position="297"/>
    </location>
</feature>
<evidence type="ECO:0000256" key="3">
    <source>
        <dbReference type="ARBA" id="ARBA00022755"/>
    </source>
</evidence>
<gene>
    <name evidence="5 6" type="primary">purK</name>
    <name evidence="8" type="ORF">B1A74_11935</name>
</gene>
<dbReference type="InterPro" id="IPR003135">
    <property type="entry name" value="ATP-grasp_carboxylate-amine"/>
</dbReference>
<dbReference type="Gene3D" id="3.40.50.20">
    <property type="match status" value="1"/>
</dbReference>
<evidence type="ECO:0000256" key="4">
    <source>
        <dbReference type="ARBA" id="ARBA00022840"/>
    </source>
</evidence>
<keyword evidence="3 5" id="KW-0658">Purine biosynthesis</keyword>
<dbReference type="EC" id="6.3.4.18" evidence="5 6"/>
<dbReference type="EMBL" id="MUZR01000055">
    <property type="protein sequence ID" value="OOC09258.1"/>
    <property type="molecule type" value="Genomic_DNA"/>
</dbReference>
<comment type="similarity">
    <text evidence="5 6">Belongs to the PurK/PurT family.</text>
</comment>
<comment type="pathway">
    <text evidence="5 6">Purine metabolism; IMP biosynthesis via de novo pathway; 5-amino-1-(5-phospho-D-ribosyl)imidazole-4-carboxylate from 5-amino-1-(5-phospho-D-ribosyl)imidazole (N5-CAIR route): step 1/2.</text>
</comment>
<evidence type="ECO:0000256" key="6">
    <source>
        <dbReference type="RuleBase" id="RU361200"/>
    </source>
</evidence>
<feature type="binding site" evidence="5">
    <location>
        <position position="213"/>
    </location>
    <ligand>
        <name>ATP</name>
        <dbReference type="ChEBI" id="CHEBI:30616"/>
    </ligand>
</feature>
<dbReference type="PANTHER" id="PTHR11609:SF5">
    <property type="entry name" value="PHOSPHORIBOSYLAMINOIMIDAZOLE CARBOXYLASE"/>
    <property type="match status" value="1"/>
</dbReference>
<dbReference type="GO" id="GO:0034028">
    <property type="term" value="F:5-(carboxyamino)imidazole ribonucleotide synthase activity"/>
    <property type="evidence" value="ECO:0007669"/>
    <property type="project" value="UniProtKB-UniRule"/>
</dbReference>
<dbReference type="NCBIfam" id="NF004679">
    <property type="entry name" value="PRK06019.1-5"/>
    <property type="match status" value="1"/>
</dbReference>
<dbReference type="GO" id="GO:0005524">
    <property type="term" value="F:ATP binding"/>
    <property type="evidence" value="ECO:0007669"/>
    <property type="project" value="UniProtKB-UniRule"/>
</dbReference>
<dbReference type="GO" id="GO:0005829">
    <property type="term" value="C:cytosol"/>
    <property type="evidence" value="ECO:0007669"/>
    <property type="project" value="TreeGrafter"/>
</dbReference>
<dbReference type="NCBIfam" id="NF004675">
    <property type="entry name" value="PRK06019.1-1"/>
    <property type="match status" value="1"/>
</dbReference>
<sequence length="387" mass="40847">MIAPPATLGLLGGGQLGRYFVLAARRSGYAVMVMDPDPRSPAGAVADWHRVAAFDDHAALDQLADACAVVTAEFENIPAESLERVAARGCLRPGVRALTIAQDRLEEKRFLGEAGIAVAPWQPVPAGADPQVAIADNAAPRFPAVLKTTRLGYDGKGQVRLDRADALAAAYAELGGVDCVLEEQVDLAREVSVIVARSPDGTTEVFPVAENTHRGGILHLTRVPARLPADLAKQAEDLARRVASHLDYCGVLAVEFFVTAGGELLVNEIAPRPHNSGHYTLDACSVSQFEQQLRAVCGLALAPARATAPVAMVNLLGDLWPAATAPDWTGVLGEARARLHLYGKAEARPGRKMGHVNVVGLPDEDDADAVADVAESLWRGLAGEPSQ</sequence>
<reference evidence="8 9" key="1">
    <citation type="submission" date="2017-02" db="EMBL/GenBank/DDBJ databases">
        <title>Genomic diversity within the haloalkaliphilic genus Thioalkalivibrio.</title>
        <authorList>
            <person name="Ahn A.-C."/>
            <person name="Meier-Kolthoff J."/>
            <person name="Overmars L."/>
            <person name="Richter M."/>
            <person name="Woyke T."/>
            <person name="Sorokin D.Y."/>
            <person name="Muyzer G."/>
        </authorList>
    </citation>
    <scope>NUCLEOTIDE SEQUENCE [LARGE SCALE GENOMIC DNA]</scope>
    <source>
        <strain evidence="8 9">HL17</strain>
    </source>
</reference>
<dbReference type="RefSeq" id="WP_077244757.1">
    <property type="nucleotide sequence ID" value="NZ_MUZR01000055.1"/>
</dbReference>
<dbReference type="Pfam" id="PF22660">
    <property type="entry name" value="RS_preATP-grasp-like"/>
    <property type="match status" value="1"/>
</dbReference>
<dbReference type="HAMAP" id="MF_01928">
    <property type="entry name" value="PurK"/>
    <property type="match status" value="1"/>
</dbReference>
<dbReference type="FunFam" id="3.30.470.20:FF:000029">
    <property type="entry name" value="N5-carboxyaminoimidazole ribonucleotide synthase"/>
    <property type="match status" value="1"/>
</dbReference>
<dbReference type="InterPro" id="IPR040686">
    <property type="entry name" value="PurK_C"/>
</dbReference>
<dbReference type="SUPFAM" id="SSF52440">
    <property type="entry name" value="PreATP-grasp domain"/>
    <property type="match status" value="1"/>
</dbReference>
<dbReference type="Proteomes" id="UP000189177">
    <property type="component" value="Unassembled WGS sequence"/>
</dbReference>
<feature type="binding site" evidence="5">
    <location>
        <position position="190"/>
    </location>
    <ligand>
        <name>ATP</name>
        <dbReference type="ChEBI" id="CHEBI:30616"/>
    </ligand>
</feature>
<dbReference type="NCBIfam" id="NF004677">
    <property type="entry name" value="PRK06019.1-3"/>
    <property type="match status" value="1"/>
</dbReference>
<keyword evidence="1 5" id="KW-0436">Ligase</keyword>
<dbReference type="SUPFAM" id="SSF51246">
    <property type="entry name" value="Rudiment single hybrid motif"/>
    <property type="match status" value="1"/>
</dbReference>
<evidence type="ECO:0000313" key="9">
    <source>
        <dbReference type="Proteomes" id="UP000189177"/>
    </source>
</evidence>
<feature type="binding site" evidence="5">
    <location>
        <begin position="267"/>
        <end position="268"/>
    </location>
    <ligand>
        <name>ATP</name>
        <dbReference type="ChEBI" id="CHEBI:30616"/>
    </ligand>
</feature>
<comment type="function">
    <text evidence="5">Catalyzes the ATP-dependent conversion of 5-aminoimidazole ribonucleotide (AIR) and HCO(3)(-) to N5-carboxyaminoimidazole ribonucleotide (N5-CAIR).</text>
</comment>
<evidence type="ECO:0000313" key="8">
    <source>
        <dbReference type="EMBL" id="OOC09258.1"/>
    </source>
</evidence>
<dbReference type="InterPro" id="IPR013815">
    <property type="entry name" value="ATP_grasp_subdomain_1"/>
</dbReference>
<feature type="binding site" evidence="5">
    <location>
        <begin position="152"/>
        <end position="158"/>
    </location>
    <ligand>
        <name>ATP</name>
        <dbReference type="ChEBI" id="CHEBI:30616"/>
    </ligand>
</feature>
<evidence type="ECO:0000259" key="7">
    <source>
        <dbReference type="PROSITE" id="PS50975"/>
    </source>
</evidence>
<comment type="caution">
    <text evidence="8">The sequence shown here is derived from an EMBL/GenBank/DDBJ whole genome shotgun (WGS) entry which is preliminary data.</text>
</comment>
<dbReference type="InterPro" id="IPR054350">
    <property type="entry name" value="PurT/PurK_preATP-grasp"/>
</dbReference>
<dbReference type="PROSITE" id="PS50975">
    <property type="entry name" value="ATP_GRASP"/>
    <property type="match status" value="1"/>
</dbReference>
<evidence type="ECO:0000256" key="5">
    <source>
        <dbReference type="HAMAP-Rule" id="MF_01928"/>
    </source>
</evidence>
<dbReference type="PANTHER" id="PTHR11609">
    <property type="entry name" value="PURINE BIOSYNTHESIS PROTEIN 6/7, PUR6/7"/>
    <property type="match status" value="1"/>
</dbReference>
<dbReference type="NCBIfam" id="NF004676">
    <property type="entry name" value="PRK06019.1-2"/>
    <property type="match status" value="1"/>
</dbReference>
<dbReference type="OrthoDB" id="9804625at2"/>
<name>A0A1V2ZVW1_9GAMM</name>
<dbReference type="InterPro" id="IPR011761">
    <property type="entry name" value="ATP-grasp"/>
</dbReference>
<dbReference type="InterPro" id="IPR005875">
    <property type="entry name" value="PurK"/>
</dbReference>
<feature type="binding site" evidence="5">
    <location>
        <position position="104"/>
    </location>
    <ligand>
        <name>ATP</name>
        <dbReference type="ChEBI" id="CHEBI:30616"/>
    </ligand>
</feature>
<dbReference type="STRING" id="252474.B1A74_11935"/>
<feature type="binding site" evidence="5">
    <location>
        <begin position="182"/>
        <end position="185"/>
    </location>
    <ligand>
        <name>ATP</name>
        <dbReference type="ChEBI" id="CHEBI:30616"/>
    </ligand>
</feature>
<dbReference type="SUPFAM" id="SSF56059">
    <property type="entry name" value="Glutathione synthetase ATP-binding domain-like"/>
    <property type="match status" value="1"/>
</dbReference>
<keyword evidence="9" id="KW-1185">Reference proteome</keyword>
<dbReference type="Pfam" id="PF17769">
    <property type="entry name" value="PurK_C"/>
    <property type="match status" value="1"/>
</dbReference>
<dbReference type="Gene3D" id="3.30.1490.20">
    <property type="entry name" value="ATP-grasp fold, A domain"/>
    <property type="match status" value="1"/>
</dbReference>
<dbReference type="GO" id="GO:0004638">
    <property type="term" value="F:phosphoribosylaminoimidazole carboxylase activity"/>
    <property type="evidence" value="ECO:0007669"/>
    <property type="project" value="InterPro"/>
</dbReference>
<keyword evidence="4 5" id="KW-0067">ATP-binding</keyword>
<dbReference type="InterPro" id="IPR016185">
    <property type="entry name" value="PreATP-grasp_dom_sf"/>
</dbReference>
<dbReference type="GO" id="GO:0046872">
    <property type="term" value="F:metal ion binding"/>
    <property type="evidence" value="ECO:0007669"/>
    <property type="project" value="InterPro"/>
</dbReference>
<comment type="catalytic activity">
    <reaction evidence="5 6">
        <text>5-amino-1-(5-phospho-beta-D-ribosyl)imidazole + hydrogencarbonate + ATP = 5-carboxyamino-1-(5-phospho-D-ribosyl)imidazole + ADP + phosphate + 2 H(+)</text>
        <dbReference type="Rhea" id="RHEA:19317"/>
        <dbReference type="ChEBI" id="CHEBI:15378"/>
        <dbReference type="ChEBI" id="CHEBI:17544"/>
        <dbReference type="ChEBI" id="CHEBI:30616"/>
        <dbReference type="ChEBI" id="CHEBI:43474"/>
        <dbReference type="ChEBI" id="CHEBI:58730"/>
        <dbReference type="ChEBI" id="CHEBI:137981"/>
        <dbReference type="ChEBI" id="CHEBI:456216"/>
        <dbReference type="EC" id="6.3.4.18"/>
    </reaction>
</comment>
<dbReference type="GO" id="GO:0006189">
    <property type="term" value="P:'de novo' IMP biosynthetic process"/>
    <property type="evidence" value="ECO:0007669"/>
    <property type="project" value="UniProtKB-UniRule"/>
</dbReference>
<dbReference type="AlphaFoldDB" id="A0A1V2ZVW1"/>
<dbReference type="Pfam" id="PF02222">
    <property type="entry name" value="ATP-grasp"/>
    <property type="match status" value="1"/>
</dbReference>
<dbReference type="NCBIfam" id="TIGR01161">
    <property type="entry name" value="purK"/>
    <property type="match status" value="1"/>
</dbReference>
<comment type="function">
    <text evidence="6">Catalyzes the ATP-dependent conversion of 5-aminoimidazole ribonucleotide (AIR) and HCO(3)- to N5-carboxyaminoimidazole ribonucleotide (N5-CAIR).</text>
</comment>
<dbReference type="Gene3D" id="3.30.470.20">
    <property type="entry name" value="ATP-grasp fold, B domain"/>
    <property type="match status" value="1"/>
</dbReference>